<evidence type="ECO:0008006" key="5">
    <source>
        <dbReference type="Google" id="ProtNLM"/>
    </source>
</evidence>
<keyword evidence="4" id="KW-1185">Reference proteome</keyword>
<dbReference type="AlphaFoldDB" id="A0A1Q4VDN4"/>
<sequence>MTRATKLLVVAVLTTGTALGTAAAASAADNHATGGQNRLVKPLDNHATHLGPLDNHATGAH</sequence>
<dbReference type="RefSeq" id="WP_073783630.1">
    <property type="nucleotide sequence ID" value="NZ_CP109290.1"/>
</dbReference>
<organism evidence="3 4">
    <name type="scientific">Streptomyces uncialis</name>
    <dbReference type="NCBI Taxonomy" id="1048205"/>
    <lineage>
        <taxon>Bacteria</taxon>
        <taxon>Bacillati</taxon>
        <taxon>Actinomycetota</taxon>
        <taxon>Actinomycetes</taxon>
        <taxon>Kitasatosporales</taxon>
        <taxon>Streptomycetaceae</taxon>
        <taxon>Streptomyces</taxon>
    </lineage>
</organism>
<evidence type="ECO:0000256" key="1">
    <source>
        <dbReference type="SAM" id="MobiDB-lite"/>
    </source>
</evidence>
<protein>
    <recommendedName>
        <fullName evidence="5">Secreted protein</fullName>
    </recommendedName>
</protein>
<evidence type="ECO:0000256" key="2">
    <source>
        <dbReference type="SAM" id="SignalP"/>
    </source>
</evidence>
<name>A0A1Q4VDN4_9ACTN</name>
<feature type="region of interest" description="Disordered" evidence="1">
    <location>
        <begin position="27"/>
        <end position="61"/>
    </location>
</feature>
<evidence type="ECO:0000313" key="4">
    <source>
        <dbReference type="Proteomes" id="UP000186455"/>
    </source>
</evidence>
<feature type="signal peptide" evidence="2">
    <location>
        <begin position="1"/>
        <end position="27"/>
    </location>
</feature>
<reference evidence="3 4" key="1">
    <citation type="submission" date="2015-06" db="EMBL/GenBank/DDBJ databases">
        <title>Cloning and characterization of the uncialamcin biosynthetic gene cluster.</title>
        <authorList>
            <person name="Yan X."/>
            <person name="Huang T."/>
            <person name="Ge H."/>
            <person name="Shen B."/>
        </authorList>
    </citation>
    <scope>NUCLEOTIDE SEQUENCE [LARGE SCALE GENOMIC DNA]</scope>
    <source>
        <strain evidence="3 4">DCA2648</strain>
    </source>
</reference>
<dbReference type="EMBL" id="LFBV01000001">
    <property type="protein sequence ID" value="OKH95909.1"/>
    <property type="molecule type" value="Genomic_DNA"/>
</dbReference>
<dbReference type="Proteomes" id="UP000186455">
    <property type="component" value="Unassembled WGS sequence"/>
</dbReference>
<dbReference type="GeneID" id="96793120"/>
<feature type="chain" id="PRO_5012704953" description="Secreted protein" evidence="2">
    <location>
        <begin position="28"/>
        <end position="61"/>
    </location>
</feature>
<gene>
    <name evidence="3" type="ORF">AB852_04080</name>
</gene>
<evidence type="ECO:0000313" key="3">
    <source>
        <dbReference type="EMBL" id="OKH95909.1"/>
    </source>
</evidence>
<dbReference type="STRING" id="1048205.AB852_04080"/>
<proteinExistence type="predicted"/>
<keyword evidence="2" id="KW-0732">Signal</keyword>
<comment type="caution">
    <text evidence="3">The sequence shown here is derived from an EMBL/GenBank/DDBJ whole genome shotgun (WGS) entry which is preliminary data.</text>
</comment>
<accession>A0A1Q4VDN4</accession>